<gene>
    <name evidence="5" type="ORF">FEM48_Zijuj01G0051200</name>
</gene>
<evidence type="ECO:0000313" key="6">
    <source>
        <dbReference type="Proteomes" id="UP000813462"/>
    </source>
</evidence>
<dbReference type="GO" id="GO:0016301">
    <property type="term" value="F:kinase activity"/>
    <property type="evidence" value="ECO:0007669"/>
    <property type="project" value="UniProtKB-KW"/>
</dbReference>
<dbReference type="Gene3D" id="1.10.510.10">
    <property type="entry name" value="Transferase(Phosphotransferase) domain 1"/>
    <property type="match status" value="1"/>
</dbReference>
<evidence type="ECO:0000313" key="5">
    <source>
        <dbReference type="EMBL" id="KAH7545040.1"/>
    </source>
</evidence>
<name>A0A978VZA6_ZIZJJ</name>
<keyword evidence="1" id="KW-0808">Transferase</keyword>
<evidence type="ECO:0000256" key="3">
    <source>
        <dbReference type="ARBA" id="ARBA00022777"/>
    </source>
</evidence>
<reference evidence="5" key="1">
    <citation type="journal article" date="2021" name="Front. Plant Sci.">
        <title>Chromosome-Scale Genome Assembly for Chinese Sour Jujube and Insights Into Its Genome Evolution and Domestication Signature.</title>
        <authorList>
            <person name="Shen L.-Y."/>
            <person name="Luo H."/>
            <person name="Wang X.-L."/>
            <person name="Wang X.-M."/>
            <person name="Qiu X.-J."/>
            <person name="Liu H."/>
            <person name="Zhou S.-S."/>
            <person name="Jia K.-H."/>
            <person name="Nie S."/>
            <person name="Bao Y.-T."/>
            <person name="Zhang R.-G."/>
            <person name="Yun Q.-Z."/>
            <person name="Chai Y.-H."/>
            <person name="Lu J.-Y."/>
            <person name="Li Y."/>
            <person name="Zhao S.-W."/>
            <person name="Mao J.-F."/>
            <person name="Jia S.-G."/>
            <person name="Mao Y.-M."/>
        </authorList>
    </citation>
    <scope>NUCLEOTIDE SEQUENCE</scope>
    <source>
        <strain evidence="5">AT0</strain>
        <tissue evidence="5">Leaf</tissue>
    </source>
</reference>
<dbReference type="PANTHER" id="PTHR47973">
    <property type="entry name" value="CYSTEINE-RICH RECEPTOR-LIKE PROTEIN KINASE 3"/>
    <property type="match status" value="1"/>
</dbReference>
<comment type="caution">
    <text evidence="5">The sequence shown here is derived from an EMBL/GenBank/DDBJ whole genome shotgun (WGS) entry which is preliminary data.</text>
</comment>
<dbReference type="GO" id="GO:0005524">
    <property type="term" value="F:ATP binding"/>
    <property type="evidence" value="ECO:0007669"/>
    <property type="project" value="UniProtKB-KW"/>
</dbReference>
<proteinExistence type="predicted"/>
<keyword evidence="2" id="KW-0547">Nucleotide-binding</keyword>
<dbReference type="EMBL" id="JAEACU010000001">
    <property type="protein sequence ID" value="KAH7545040.1"/>
    <property type="molecule type" value="Genomic_DNA"/>
</dbReference>
<accession>A0A978VZA6</accession>
<evidence type="ECO:0000256" key="2">
    <source>
        <dbReference type="ARBA" id="ARBA00022741"/>
    </source>
</evidence>
<keyword evidence="3" id="KW-0418">Kinase</keyword>
<organism evidence="5 6">
    <name type="scientific">Ziziphus jujuba var. spinosa</name>
    <dbReference type="NCBI Taxonomy" id="714518"/>
    <lineage>
        <taxon>Eukaryota</taxon>
        <taxon>Viridiplantae</taxon>
        <taxon>Streptophyta</taxon>
        <taxon>Embryophyta</taxon>
        <taxon>Tracheophyta</taxon>
        <taxon>Spermatophyta</taxon>
        <taxon>Magnoliopsida</taxon>
        <taxon>eudicotyledons</taxon>
        <taxon>Gunneridae</taxon>
        <taxon>Pentapetalae</taxon>
        <taxon>rosids</taxon>
        <taxon>fabids</taxon>
        <taxon>Rosales</taxon>
        <taxon>Rhamnaceae</taxon>
        <taxon>Paliureae</taxon>
        <taxon>Ziziphus</taxon>
    </lineage>
</organism>
<sequence>MELVDPRLGSDFNKEEVVRLIKVALLCTNPSPALRLTMSAVLRHTIVPELIMDPSIYGDQLRLAAVRQHLDEIVQQGQSEESQSLVPSSRINSSATSTSQDLYQIVLIILNLHHDESKSRHAEGSKRFFKHHAF</sequence>
<dbReference type="InterPro" id="IPR052059">
    <property type="entry name" value="CR_Ser/Thr_kinase"/>
</dbReference>
<keyword evidence="4" id="KW-0067">ATP-binding</keyword>
<evidence type="ECO:0000256" key="4">
    <source>
        <dbReference type="ARBA" id="ARBA00022840"/>
    </source>
</evidence>
<protein>
    <submittedName>
        <fullName evidence="5">Uncharacterized protein</fullName>
    </submittedName>
</protein>
<dbReference type="AlphaFoldDB" id="A0A978VZA6"/>
<dbReference type="Proteomes" id="UP000813462">
    <property type="component" value="Unassembled WGS sequence"/>
</dbReference>
<evidence type="ECO:0000256" key="1">
    <source>
        <dbReference type="ARBA" id="ARBA00022679"/>
    </source>
</evidence>